<proteinExistence type="predicted"/>
<feature type="domain" description="Pru" evidence="8">
    <location>
        <begin position="8"/>
        <end position="121"/>
    </location>
</feature>
<feature type="domain" description="DEUBAD" evidence="7">
    <location>
        <begin position="261"/>
        <end position="366"/>
    </location>
</feature>
<feature type="region of interest" description="Disordered" evidence="6">
    <location>
        <begin position="121"/>
        <end position="145"/>
    </location>
</feature>
<gene>
    <name evidence="9" type="ORF">INT45_003454</name>
</gene>
<dbReference type="GO" id="GO:0070628">
    <property type="term" value="F:proteasome binding"/>
    <property type="evidence" value="ECO:0007669"/>
    <property type="project" value="TreeGrafter"/>
</dbReference>
<evidence type="ECO:0000259" key="8">
    <source>
        <dbReference type="PROSITE" id="PS51917"/>
    </source>
</evidence>
<comment type="subcellular location">
    <subcellularLocation>
        <location evidence="2">Cytoplasm</location>
    </subcellularLocation>
    <subcellularLocation>
        <location evidence="1">Nucleus</location>
    </subcellularLocation>
</comment>
<dbReference type="EMBL" id="JAEPRB010000055">
    <property type="protein sequence ID" value="KAG2223730.1"/>
    <property type="molecule type" value="Genomic_DNA"/>
</dbReference>
<dbReference type="GO" id="GO:0008541">
    <property type="term" value="C:proteasome regulatory particle, lid subcomplex"/>
    <property type="evidence" value="ECO:0007669"/>
    <property type="project" value="TreeGrafter"/>
</dbReference>
<dbReference type="Pfam" id="PF04683">
    <property type="entry name" value="Rpn13_ADRM1_Pru"/>
    <property type="match status" value="1"/>
</dbReference>
<dbReference type="GO" id="GO:0005737">
    <property type="term" value="C:cytoplasm"/>
    <property type="evidence" value="ECO:0007669"/>
    <property type="project" value="UniProtKB-SubCell"/>
</dbReference>
<dbReference type="AlphaFoldDB" id="A0A8H7VKB0"/>
<evidence type="ECO:0000256" key="2">
    <source>
        <dbReference type="ARBA" id="ARBA00004496"/>
    </source>
</evidence>
<protein>
    <recommendedName>
        <fullName evidence="11">Pru domain-containing protein</fullName>
    </recommendedName>
</protein>
<dbReference type="PROSITE" id="PS51916">
    <property type="entry name" value="DEUBAD"/>
    <property type="match status" value="1"/>
</dbReference>
<dbReference type="Gene3D" id="1.10.2020.20">
    <property type="match status" value="1"/>
</dbReference>
<keyword evidence="3" id="KW-0963">Cytoplasm</keyword>
<dbReference type="InterPro" id="IPR044868">
    <property type="entry name" value="Rpn13/ADRM1_Pru"/>
</dbReference>
<dbReference type="Proteomes" id="UP000646827">
    <property type="component" value="Unassembled WGS sequence"/>
</dbReference>
<evidence type="ECO:0000313" key="9">
    <source>
        <dbReference type="EMBL" id="KAG2223730.1"/>
    </source>
</evidence>
<evidence type="ECO:0000256" key="6">
    <source>
        <dbReference type="SAM" id="MobiDB-lite"/>
    </source>
</evidence>
<dbReference type="GO" id="GO:0061133">
    <property type="term" value="F:endopeptidase activator activity"/>
    <property type="evidence" value="ECO:0007669"/>
    <property type="project" value="TreeGrafter"/>
</dbReference>
<feature type="compositionally biased region" description="Polar residues" evidence="6">
    <location>
        <begin position="121"/>
        <end position="139"/>
    </location>
</feature>
<sequence>MSFFPTAQRPKHLVQFNAGKCIREGNTLKPDLRKGMIYMDQTDDQLMYFYWKERKASEPEEERIIFPDEAEFVRVTQCTTGRVYSLNYKSSGEKLFFWMQNKSDEKDEEYVSRVNRLINDPQSAVLEQSGNNGSGSSAHTRMPGIDVDFGDGAPPDMMQLLGNSPGIDRVSRENIIQFLQTAGGLGGTIHSSHTPGGDGPVDQQNTEEHHEETSDESGNNNNNNNNNNTNNNNQQQQQQSSSVNSEQLEQLRNILRGVQTPEGQQSPLSLTDVLTTQTLTPLLNDREICAALFPHLPEESERSPEEVRQVVQSPQFQQALATLSFALESGELGPLLTQLGLDPSAGNSVESFLRAIEQQARRRDEERNNDAMDED</sequence>
<evidence type="ECO:0000256" key="3">
    <source>
        <dbReference type="ARBA" id="ARBA00022490"/>
    </source>
</evidence>
<feature type="region of interest" description="Disordered" evidence="6">
    <location>
        <begin position="186"/>
        <end position="246"/>
    </location>
</feature>
<evidence type="ECO:0000259" key="7">
    <source>
        <dbReference type="PROSITE" id="PS51916"/>
    </source>
</evidence>
<dbReference type="PANTHER" id="PTHR12225">
    <property type="entry name" value="ADHESION REGULATING MOLECULE 1 110 KDA CELL MEMBRANE GLYCOPROTEIN"/>
    <property type="match status" value="1"/>
</dbReference>
<evidence type="ECO:0000256" key="5">
    <source>
        <dbReference type="ARBA" id="ARBA00023242"/>
    </source>
</evidence>
<dbReference type="GO" id="GO:0005634">
    <property type="term" value="C:nucleus"/>
    <property type="evidence" value="ECO:0007669"/>
    <property type="project" value="UniProtKB-SubCell"/>
</dbReference>
<dbReference type="InterPro" id="IPR038633">
    <property type="entry name" value="Rpn13/ADRM1_Pru_sf"/>
</dbReference>
<keyword evidence="5" id="KW-0539">Nucleus</keyword>
<dbReference type="OrthoDB" id="340431at2759"/>
<evidence type="ECO:0008006" key="11">
    <source>
        <dbReference type="Google" id="ProtNLM"/>
    </source>
</evidence>
<dbReference type="Gene3D" id="2.30.29.70">
    <property type="entry name" value="Proteasomal ubiquitin receptor Rpn13/ADRM1"/>
    <property type="match status" value="1"/>
</dbReference>
<keyword evidence="10" id="KW-1185">Reference proteome</keyword>
<accession>A0A8H7VKB0</accession>
<dbReference type="InterPro" id="IPR032368">
    <property type="entry name" value="RPN13_DEUBAD"/>
</dbReference>
<dbReference type="InterPro" id="IPR044867">
    <property type="entry name" value="DEUBAD_dom"/>
</dbReference>
<comment type="caution">
    <text evidence="9">The sequence shown here is derived from an EMBL/GenBank/DDBJ whole genome shotgun (WGS) entry which is preliminary data.</text>
</comment>
<dbReference type="FunFam" id="2.30.29.70:FF:000001">
    <property type="entry name" value="Proteasomal ubiquitin receptor ADRM1"/>
    <property type="match status" value="1"/>
</dbReference>
<name>A0A8H7VKB0_9FUNG</name>
<keyword evidence="4" id="KW-0647">Proteasome</keyword>
<evidence type="ECO:0000313" key="10">
    <source>
        <dbReference type="Proteomes" id="UP000646827"/>
    </source>
</evidence>
<dbReference type="PROSITE" id="PS51917">
    <property type="entry name" value="PRU"/>
    <property type="match status" value="1"/>
</dbReference>
<dbReference type="InterPro" id="IPR006773">
    <property type="entry name" value="Rpn13/ADRM1"/>
</dbReference>
<organism evidence="9 10">
    <name type="scientific">Circinella minor</name>
    <dbReference type="NCBI Taxonomy" id="1195481"/>
    <lineage>
        <taxon>Eukaryota</taxon>
        <taxon>Fungi</taxon>
        <taxon>Fungi incertae sedis</taxon>
        <taxon>Mucoromycota</taxon>
        <taxon>Mucoromycotina</taxon>
        <taxon>Mucoromycetes</taxon>
        <taxon>Mucorales</taxon>
        <taxon>Lichtheimiaceae</taxon>
        <taxon>Circinella</taxon>
    </lineage>
</organism>
<reference evidence="9 10" key="1">
    <citation type="submission" date="2020-12" db="EMBL/GenBank/DDBJ databases">
        <title>Metabolic potential, ecology and presence of endohyphal bacteria is reflected in genomic diversity of Mucoromycotina.</title>
        <authorList>
            <person name="Muszewska A."/>
            <person name="Okrasinska A."/>
            <person name="Steczkiewicz K."/>
            <person name="Drgas O."/>
            <person name="Orlowska M."/>
            <person name="Perlinska-Lenart U."/>
            <person name="Aleksandrzak-Piekarczyk T."/>
            <person name="Szatraj K."/>
            <person name="Zielenkiewicz U."/>
            <person name="Pilsyk S."/>
            <person name="Malc E."/>
            <person name="Mieczkowski P."/>
            <person name="Kruszewska J.S."/>
            <person name="Biernat P."/>
            <person name="Pawlowska J."/>
        </authorList>
    </citation>
    <scope>NUCLEOTIDE SEQUENCE [LARGE SCALE GENOMIC DNA]</scope>
    <source>
        <strain evidence="9 10">CBS 142.35</strain>
    </source>
</reference>
<feature type="compositionally biased region" description="Basic and acidic residues" evidence="6">
    <location>
        <begin position="359"/>
        <end position="375"/>
    </location>
</feature>
<feature type="region of interest" description="Disordered" evidence="6">
    <location>
        <begin position="356"/>
        <end position="375"/>
    </location>
</feature>
<dbReference type="PANTHER" id="PTHR12225:SF0">
    <property type="entry name" value="PROTEASOMAL UBIQUITIN RECEPTOR ADRM1"/>
    <property type="match status" value="1"/>
</dbReference>
<dbReference type="Pfam" id="PF16550">
    <property type="entry name" value="RPN13_C"/>
    <property type="match status" value="1"/>
</dbReference>
<evidence type="ECO:0000256" key="4">
    <source>
        <dbReference type="ARBA" id="ARBA00022942"/>
    </source>
</evidence>
<feature type="compositionally biased region" description="Low complexity" evidence="6">
    <location>
        <begin position="216"/>
        <end position="239"/>
    </location>
</feature>
<dbReference type="CDD" id="cd13314">
    <property type="entry name" value="PH_Rpn13"/>
    <property type="match status" value="1"/>
</dbReference>
<evidence type="ECO:0000256" key="1">
    <source>
        <dbReference type="ARBA" id="ARBA00004123"/>
    </source>
</evidence>
<dbReference type="InterPro" id="IPR038108">
    <property type="entry name" value="RPN13_DEUBAD_sf"/>
</dbReference>